<dbReference type="GO" id="GO:0050661">
    <property type="term" value="F:NADP binding"/>
    <property type="evidence" value="ECO:0007669"/>
    <property type="project" value="InterPro"/>
</dbReference>
<feature type="domain" description="Glucose-6-phosphate dehydrogenase NAD-binding" evidence="9">
    <location>
        <begin position="120"/>
        <end position="293"/>
    </location>
</feature>
<accession>A0A7S0E3X8</accession>
<evidence type="ECO:0000256" key="8">
    <source>
        <dbReference type="SAM" id="MobiDB-lite"/>
    </source>
</evidence>
<reference evidence="11" key="1">
    <citation type="submission" date="2021-01" db="EMBL/GenBank/DDBJ databases">
        <authorList>
            <person name="Corre E."/>
            <person name="Pelletier E."/>
            <person name="Niang G."/>
            <person name="Scheremetjew M."/>
            <person name="Finn R."/>
            <person name="Kale V."/>
            <person name="Holt S."/>
            <person name="Cochrane G."/>
            <person name="Meng A."/>
            <person name="Brown T."/>
            <person name="Cohen L."/>
        </authorList>
    </citation>
    <scope>NUCLEOTIDE SEQUENCE</scope>
    <source>
        <strain evidence="11">CCMP1374</strain>
    </source>
</reference>
<dbReference type="InterPro" id="IPR036291">
    <property type="entry name" value="NAD(P)-bd_dom_sf"/>
</dbReference>
<evidence type="ECO:0000259" key="9">
    <source>
        <dbReference type="Pfam" id="PF00479"/>
    </source>
</evidence>
<proteinExistence type="inferred from homology"/>
<protein>
    <recommendedName>
        <fullName evidence="7">Glucose-6-phosphate 1-dehydrogenase</fullName>
        <ecNumber evidence="7">1.1.1.49</ecNumber>
    </recommendedName>
</protein>
<dbReference type="UniPathway" id="UPA00115">
    <property type="reaction ID" value="UER00408"/>
</dbReference>
<feature type="region of interest" description="Disordered" evidence="8">
    <location>
        <begin position="78"/>
        <end position="100"/>
    </location>
</feature>
<dbReference type="GO" id="GO:0006006">
    <property type="term" value="P:glucose metabolic process"/>
    <property type="evidence" value="ECO:0007669"/>
    <property type="project" value="UniProtKB-KW"/>
</dbReference>
<dbReference type="GO" id="GO:0009051">
    <property type="term" value="P:pentose-phosphate shunt, oxidative branch"/>
    <property type="evidence" value="ECO:0007669"/>
    <property type="project" value="TreeGrafter"/>
</dbReference>
<dbReference type="HAMAP" id="MF_00966">
    <property type="entry name" value="G6PD"/>
    <property type="match status" value="1"/>
</dbReference>
<comment type="similarity">
    <text evidence="2 7">Belongs to the glucose-6-phosphate dehydrogenase family.</text>
</comment>
<evidence type="ECO:0000256" key="1">
    <source>
        <dbReference type="ARBA" id="ARBA00004937"/>
    </source>
</evidence>
<evidence type="ECO:0000256" key="2">
    <source>
        <dbReference type="ARBA" id="ARBA00009975"/>
    </source>
</evidence>
<dbReference type="InterPro" id="IPR022675">
    <property type="entry name" value="G6P_DH_C"/>
</dbReference>
<keyword evidence="3 7" id="KW-0313">Glucose metabolism</keyword>
<dbReference type="PRINTS" id="PR00079">
    <property type="entry name" value="G6PDHDRGNASE"/>
</dbReference>
<evidence type="ECO:0000256" key="5">
    <source>
        <dbReference type="ARBA" id="ARBA00023002"/>
    </source>
</evidence>
<dbReference type="Pfam" id="PF02781">
    <property type="entry name" value="G6PD_C"/>
    <property type="match status" value="1"/>
</dbReference>
<evidence type="ECO:0000256" key="3">
    <source>
        <dbReference type="ARBA" id="ARBA00022526"/>
    </source>
</evidence>
<organism evidence="11">
    <name type="scientific">Phaeocystis antarctica</name>
    <dbReference type="NCBI Taxonomy" id="33657"/>
    <lineage>
        <taxon>Eukaryota</taxon>
        <taxon>Haptista</taxon>
        <taxon>Haptophyta</taxon>
        <taxon>Prymnesiophyceae</taxon>
        <taxon>Phaeocystales</taxon>
        <taxon>Phaeocystaceae</taxon>
        <taxon>Phaeocystis</taxon>
    </lineage>
</organism>
<dbReference type="NCBIfam" id="TIGR00871">
    <property type="entry name" value="zwf"/>
    <property type="match status" value="1"/>
</dbReference>
<feature type="domain" description="Glucose-6-phosphate dehydrogenase C-terminal" evidence="10">
    <location>
        <begin position="296"/>
        <end position="534"/>
    </location>
</feature>
<evidence type="ECO:0000256" key="6">
    <source>
        <dbReference type="ARBA" id="ARBA00023277"/>
    </source>
</evidence>
<dbReference type="Pfam" id="PF00479">
    <property type="entry name" value="G6PD_N"/>
    <property type="match status" value="1"/>
</dbReference>
<dbReference type="SUPFAM" id="SSF51735">
    <property type="entry name" value="NAD(P)-binding Rossmann-fold domains"/>
    <property type="match status" value="1"/>
</dbReference>
<dbReference type="EMBL" id="HBEP01003980">
    <property type="protein sequence ID" value="CAD8470930.1"/>
    <property type="molecule type" value="Transcribed_RNA"/>
</dbReference>
<evidence type="ECO:0000259" key="10">
    <source>
        <dbReference type="Pfam" id="PF02781"/>
    </source>
</evidence>
<dbReference type="SUPFAM" id="SSF55347">
    <property type="entry name" value="Glyceraldehyde-3-phosphate dehydrogenase-like, C-terminal domain"/>
    <property type="match status" value="1"/>
</dbReference>
<dbReference type="InterPro" id="IPR019796">
    <property type="entry name" value="G6P_DH_AS"/>
</dbReference>
<dbReference type="PROSITE" id="PS00069">
    <property type="entry name" value="G6P_DEHYDROGENASE"/>
    <property type="match status" value="1"/>
</dbReference>
<comment type="pathway">
    <text evidence="1 7">Carbohydrate degradation; pentose phosphate pathway; D-ribulose 5-phosphate from D-glucose 6-phosphate (oxidative stage): step 1/3.</text>
</comment>
<dbReference type="Gene3D" id="3.40.50.720">
    <property type="entry name" value="NAD(P)-binding Rossmann-like Domain"/>
    <property type="match status" value="1"/>
</dbReference>
<dbReference type="PANTHER" id="PTHR23429">
    <property type="entry name" value="GLUCOSE-6-PHOSPHATE 1-DEHYDROGENASE G6PD"/>
    <property type="match status" value="1"/>
</dbReference>
<dbReference type="GO" id="GO:0004345">
    <property type="term" value="F:glucose-6-phosphate dehydrogenase activity"/>
    <property type="evidence" value="ECO:0007669"/>
    <property type="project" value="UniProtKB-EC"/>
</dbReference>
<evidence type="ECO:0000256" key="4">
    <source>
        <dbReference type="ARBA" id="ARBA00022857"/>
    </source>
</evidence>
<keyword evidence="4 7" id="KW-0521">NADP</keyword>
<dbReference type="PANTHER" id="PTHR23429:SF0">
    <property type="entry name" value="GLUCOSE-6-PHOSPHATE 1-DEHYDROGENASE"/>
    <property type="match status" value="1"/>
</dbReference>
<comment type="function">
    <text evidence="7">Catalyzes the rate-limiting step of the oxidative pentose-phosphate pathway, which represents a route for the dissimilation of carbohydrates besides glycolysis.</text>
</comment>
<keyword evidence="5 7" id="KW-0560">Oxidoreductase</keyword>
<dbReference type="InterPro" id="IPR022674">
    <property type="entry name" value="G6P_DH_NAD-bd"/>
</dbReference>
<keyword evidence="6 7" id="KW-0119">Carbohydrate metabolism</keyword>
<evidence type="ECO:0000256" key="7">
    <source>
        <dbReference type="RuleBase" id="RU362120"/>
    </source>
</evidence>
<dbReference type="AlphaFoldDB" id="A0A7S0E3X8"/>
<dbReference type="InterPro" id="IPR001282">
    <property type="entry name" value="G6P_DH"/>
</dbReference>
<feature type="region of interest" description="Disordered" evidence="8">
    <location>
        <begin position="1"/>
        <end position="20"/>
    </location>
</feature>
<comment type="catalytic activity">
    <reaction evidence="7">
        <text>D-glucose 6-phosphate + NADP(+) = 6-phospho-D-glucono-1,5-lactone + NADPH + H(+)</text>
        <dbReference type="Rhea" id="RHEA:15841"/>
        <dbReference type="ChEBI" id="CHEBI:15378"/>
        <dbReference type="ChEBI" id="CHEBI:57783"/>
        <dbReference type="ChEBI" id="CHEBI:57955"/>
        <dbReference type="ChEBI" id="CHEBI:58349"/>
        <dbReference type="ChEBI" id="CHEBI:61548"/>
        <dbReference type="EC" id="1.1.1.49"/>
    </reaction>
</comment>
<evidence type="ECO:0000313" key="11">
    <source>
        <dbReference type="EMBL" id="CAD8470930.1"/>
    </source>
</evidence>
<gene>
    <name evidence="11" type="ORF">PANT1444_LOCUS2284</name>
</gene>
<dbReference type="EC" id="1.1.1.49" evidence="7"/>
<sequence>MLSKLTSRGRTAKERAKADSQTLREVMEANAVGVAALAARVAQLEAELKTTKAALAAAPVAAAPMEKAASPVSVVPRRLPTREDGQGNTKMTVTGAPCPQGQVTDLTDHATLQAMPLSVVIFGATGDLAKKKLFPALYQLCLLGHLPRNLRIIGYGRKAVDLDAFVSKQCANIKEDPRLPKASFTDRISFHAGGYDAADSYTALDALLKSYEQGRGANRLFFLSVPPTIFGAVTEMISMHVRSASGFTRLMIEKPFGRDSPTFDALNALTSRHFSESQLFRLDHYLGKEVILNIASLRWANQVFEPTWNAKHIESVQLTFKEDLGTGGRGGYFDGFGIIRDIIQNHLLQAFMWLAMEPPTSMTGDAITEAKVALLSKVATLSLDDSEVFLGQFGRHGEDGGYHDDETVPAGSRCATFASLVLKVDTPRWKGVPFLFTAGKGMDERVCELRVRYRKLPTNKMMGVDSQNELVMRVQPDEAIYMIASAKEPGITAEQIRKPVVMDMKYATQFKGAYVGDAYERMFLNAARGDQALYRLRIPLPPTILTLRTDDCYRLTTYCAAISCAACTCVCMPK</sequence>
<name>A0A7S0E3X8_9EUKA</name>
<dbReference type="Gene3D" id="3.30.360.10">
    <property type="entry name" value="Dihydrodipicolinate Reductase, domain 2"/>
    <property type="match status" value="1"/>
</dbReference>